<dbReference type="KEGG" id="mshg:MSG_02780"/>
<dbReference type="RefSeq" id="WP_096440395.1">
    <property type="nucleotide sequence ID" value="NZ_AP018164.1"/>
</dbReference>
<name>A0A1Z4EIY2_9MYCO</name>
<dbReference type="EMBL" id="AP018164">
    <property type="protein sequence ID" value="BAX92924.1"/>
    <property type="molecule type" value="Genomic_DNA"/>
</dbReference>
<dbReference type="Proteomes" id="UP000217736">
    <property type="component" value="Chromosome"/>
</dbReference>
<evidence type="ECO:0000313" key="2">
    <source>
        <dbReference type="Proteomes" id="UP000217736"/>
    </source>
</evidence>
<evidence type="ECO:0000313" key="1">
    <source>
        <dbReference type="EMBL" id="BAX92924.1"/>
    </source>
</evidence>
<protein>
    <submittedName>
        <fullName evidence="1">Nitroreductase</fullName>
    </submittedName>
</protein>
<dbReference type="AlphaFoldDB" id="A0A1Z4EIY2"/>
<dbReference type="InterPro" id="IPR012349">
    <property type="entry name" value="Split_barrel_FMN-bd"/>
</dbReference>
<gene>
    <name evidence="1" type="ORF">MSG_02780</name>
</gene>
<dbReference type="Gene3D" id="2.30.110.10">
    <property type="entry name" value="Electron Transport, Fmn-binding Protein, Chain A"/>
    <property type="match status" value="1"/>
</dbReference>
<keyword evidence="2" id="KW-1185">Reference proteome</keyword>
<accession>A0A1Z4EIY2</accession>
<reference evidence="2" key="1">
    <citation type="submission" date="2017-06" db="EMBL/GenBank/DDBJ databases">
        <title>Complete Genome Sequence of Mycobacterium shigaense.</title>
        <authorList>
            <person name="Fukano H."/>
            <person name="Yoshida M."/>
            <person name="Kazumi Y."/>
            <person name="Ogura Y."/>
            <person name="Mitarai S."/>
            <person name="Hayashi T."/>
            <person name="Hoshino Y."/>
        </authorList>
    </citation>
    <scope>NUCLEOTIDE SEQUENCE [LARGE SCALE GENOMIC DNA]</scope>
    <source>
        <strain evidence="2">UN-152</strain>
    </source>
</reference>
<sequence length="165" mass="18426">MVSDKQIRLQRRVGIVVALVLGGVVLTAVSVLPRVGRRYRKLLRASAFQKYNDMTRKSAGSRRSPFALLTHVGRRSARTYHTALGAQAYGDGFLLPLGYGSQTDWYRNVMGTGTCALAWKGQTYQLERPELLSGSEALQAWPLRQRITLRLAGIHDFLWVHKTAG</sequence>
<proteinExistence type="predicted"/>
<organism evidence="1 2">
    <name type="scientific">Mycobacterium shigaense</name>
    <dbReference type="NCBI Taxonomy" id="722731"/>
    <lineage>
        <taxon>Bacteria</taxon>
        <taxon>Bacillati</taxon>
        <taxon>Actinomycetota</taxon>
        <taxon>Actinomycetes</taxon>
        <taxon>Mycobacteriales</taxon>
        <taxon>Mycobacteriaceae</taxon>
        <taxon>Mycobacterium</taxon>
        <taxon>Mycobacterium simiae complex</taxon>
    </lineage>
</organism>
<dbReference type="OrthoDB" id="3778270at2"/>